<evidence type="ECO:0000256" key="1">
    <source>
        <dbReference type="SAM" id="MobiDB-lite"/>
    </source>
</evidence>
<dbReference type="Pfam" id="PF04213">
    <property type="entry name" value="HtaA"/>
    <property type="match status" value="1"/>
</dbReference>
<protein>
    <recommendedName>
        <fullName evidence="4">Htaa domain-containing protein</fullName>
    </recommendedName>
</protein>
<keyword evidence="2" id="KW-0472">Membrane</keyword>
<dbReference type="RefSeq" id="WP_184214298.1">
    <property type="nucleotide sequence ID" value="NZ_JACHMD010000001.1"/>
</dbReference>
<evidence type="ECO:0000313" key="6">
    <source>
        <dbReference type="Proteomes" id="UP000573729"/>
    </source>
</evidence>
<feature type="domain" description="Htaa" evidence="4">
    <location>
        <begin position="51"/>
        <end position="164"/>
    </location>
</feature>
<keyword evidence="2" id="KW-0812">Transmembrane</keyword>
<keyword evidence="3" id="KW-0732">Signal</keyword>
<keyword evidence="6" id="KW-1185">Reference proteome</keyword>
<feature type="transmembrane region" description="Helical" evidence="2">
    <location>
        <begin position="208"/>
        <end position="227"/>
    </location>
</feature>
<feature type="region of interest" description="Disordered" evidence="1">
    <location>
        <begin position="235"/>
        <end position="259"/>
    </location>
</feature>
<feature type="chain" id="PRO_5039380349" description="Htaa domain-containing protein" evidence="3">
    <location>
        <begin position="24"/>
        <end position="259"/>
    </location>
</feature>
<sequence>MTRTALLRSTLVVLLAVASAAQAPVAASATDTAACTATEAELAWDLGTSEFSASGGATQEGTVLRLTGGAGVIDPVGPVGSIAFEATVEFISDAGVATVLTNPTLVLAEESGQLLADLEPEGTALVAQAPLASVDLRAGAISEDGEAITATAVDATTERATDAVAFWSADPGELDYTITAECPPVESTVTPSGAPDAAGDDGGDGSGIWIGLGVGAAALIVVVLLTAGSIARRRRDAASVDAHTAPEPEGLPGEGRSGR</sequence>
<evidence type="ECO:0000313" key="5">
    <source>
        <dbReference type="EMBL" id="MBB4665415.1"/>
    </source>
</evidence>
<accession>A0A7W7BMN6</accession>
<keyword evidence="2" id="KW-1133">Transmembrane helix</keyword>
<evidence type="ECO:0000256" key="2">
    <source>
        <dbReference type="SAM" id="Phobius"/>
    </source>
</evidence>
<proteinExistence type="predicted"/>
<feature type="signal peptide" evidence="3">
    <location>
        <begin position="1"/>
        <end position="23"/>
    </location>
</feature>
<evidence type="ECO:0000256" key="3">
    <source>
        <dbReference type="SAM" id="SignalP"/>
    </source>
</evidence>
<gene>
    <name evidence="5" type="ORF">BKA24_000124</name>
</gene>
<dbReference type="EMBL" id="JACHMD010000001">
    <property type="protein sequence ID" value="MBB4665415.1"/>
    <property type="molecule type" value="Genomic_DNA"/>
</dbReference>
<dbReference type="InterPro" id="IPR007331">
    <property type="entry name" value="Htaa"/>
</dbReference>
<comment type="caution">
    <text evidence="5">The sequence shown here is derived from an EMBL/GenBank/DDBJ whole genome shotgun (WGS) entry which is preliminary data.</text>
</comment>
<organism evidence="5 6">
    <name type="scientific">Microbacterium marinum</name>
    <dbReference type="NCBI Taxonomy" id="421115"/>
    <lineage>
        <taxon>Bacteria</taxon>
        <taxon>Bacillati</taxon>
        <taxon>Actinomycetota</taxon>
        <taxon>Actinomycetes</taxon>
        <taxon>Micrococcales</taxon>
        <taxon>Microbacteriaceae</taxon>
        <taxon>Microbacterium</taxon>
    </lineage>
</organism>
<reference evidence="5 6" key="1">
    <citation type="submission" date="2020-08" db="EMBL/GenBank/DDBJ databases">
        <title>Sequencing the genomes of 1000 actinobacteria strains.</title>
        <authorList>
            <person name="Klenk H.-P."/>
        </authorList>
    </citation>
    <scope>NUCLEOTIDE SEQUENCE [LARGE SCALE GENOMIC DNA]</scope>
    <source>
        <strain evidence="5 6">DSM 24947</strain>
    </source>
</reference>
<evidence type="ECO:0000259" key="4">
    <source>
        <dbReference type="Pfam" id="PF04213"/>
    </source>
</evidence>
<name>A0A7W7BMN6_9MICO</name>
<dbReference type="AlphaFoldDB" id="A0A7W7BMN6"/>
<dbReference type="Proteomes" id="UP000573729">
    <property type="component" value="Unassembled WGS sequence"/>
</dbReference>